<dbReference type="GO" id="GO:0090110">
    <property type="term" value="P:COPII-coated vesicle cargo loading"/>
    <property type="evidence" value="ECO:0007669"/>
    <property type="project" value="TreeGrafter"/>
</dbReference>
<dbReference type="SUPFAM" id="SSF82754">
    <property type="entry name" value="C-terminal, gelsolin-like domain of Sec23/24"/>
    <property type="match status" value="1"/>
</dbReference>
<dbReference type="InterPro" id="IPR006895">
    <property type="entry name" value="Znf_Sec23_Sec24"/>
</dbReference>
<feature type="domain" description="Sec23/Sec24 beta-sandwich" evidence="20">
    <location>
        <begin position="417"/>
        <end position="518"/>
    </location>
</feature>
<dbReference type="Proteomes" id="UP000218209">
    <property type="component" value="Unassembled WGS sequence"/>
</dbReference>
<dbReference type="InterPro" id="IPR012990">
    <property type="entry name" value="Beta-sandwich_Sec23_24"/>
</dbReference>
<dbReference type="Pfam" id="PF04811">
    <property type="entry name" value="Sec23_trunk"/>
    <property type="match status" value="1"/>
</dbReference>
<dbReference type="InterPro" id="IPR036180">
    <property type="entry name" value="Gelsolin-like_dom_sf"/>
</dbReference>
<evidence type="ECO:0000256" key="2">
    <source>
        <dbReference type="ARBA" id="ARBA00009210"/>
    </source>
</evidence>
<dbReference type="Pfam" id="PF08033">
    <property type="entry name" value="Sec23_BS"/>
    <property type="match status" value="1"/>
</dbReference>
<dbReference type="FunFam" id="3.40.20.10:FF:000041">
    <property type="entry name" value="Protein transport protein SEC23"/>
    <property type="match status" value="1"/>
</dbReference>
<dbReference type="GO" id="GO:0005789">
    <property type="term" value="C:endoplasmic reticulum membrane"/>
    <property type="evidence" value="ECO:0007669"/>
    <property type="project" value="UniProtKB-SubCell"/>
</dbReference>
<dbReference type="PANTHER" id="PTHR11141">
    <property type="entry name" value="PROTEIN TRANSPORT PROTEIN SEC23"/>
    <property type="match status" value="1"/>
</dbReference>
<comment type="similarity">
    <text evidence="2 14">Belongs to the SEC23/SEC24 family. SEC23 subfamily.</text>
</comment>
<dbReference type="SUPFAM" id="SSF81811">
    <property type="entry name" value="Helical domain of Sec23/24"/>
    <property type="match status" value="1"/>
</dbReference>
<feature type="region of interest" description="Disordered" evidence="15">
    <location>
        <begin position="205"/>
        <end position="225"/>
    </location>
</feature>
<keyword evidence="9 14" id="KW-0653">Protein transport</keyword>
<dbReference type="InterPro" id="IPR036174">
    <property type="entry name" value="Znf_Sec23_Sec24_sf"/>
</dbReference>
<dbReference type="InterPro" id="IPR007123">
    <property type="entry name" value="Gelsolin-like_dom"/>
</dbReference>
<evidence type="ECO:0000256" key="14">
    <source>
        <dbReference type="RuleBase" id="RU365030"/>
    </source>
</evidence>
<dbReference type="InterPro" id="IPR006900">
    <property type="entry name" value="Sec23/24_helical_dom"/>
</dbReference>
<keyword evidence="10" id="KW-0333">Golgi apparatus</keyword>
<dbReference type="InterPro" id="IPR036465">
    <property type="entry name" value="vWFA_dom_sf"/>
</dbReference>
<evidence type="ECO:0000256" key="9">
    <source>
        <dbReference type="ARBA" id="ARBA00022927"/>
    </source>
</evidence>
<keyword evidence="5 14" id="KW-0479">Metal-binding</keyword>
<dbReference type="Gene3D" id="1.20.120.730">
    <property type="entry name" value="Sec23/Sec24 helical domain"/>
    <property type="match status" value="1"/>
</dbReference>
<feature type="domain" description="Gelsolin-like" evidence="16">
    <location>
        <begin position="647"/>
        <end position="731"/>
    </location>
</feature>
<dbReference type="Gene3D" id="2.60.40.1670">
    <property type="entry name" value="beta-sandwich domain of Sec23/24"/>
    <property type="match status" value="1"/>
</dbReference>
<keyword evidence="22" id="KW-1185">Reference proteome</keyword>
<evidence type="ECO:0000256" key="11">
    <source>
        <dbReference type="ARBA" id="ARBA00023136"/>
    </source>
</evidence>
<dbReference type="AlphaFoldDB" id="A0A1X6PL04"/>
<evidence type="ECO:0000259" key="19">
    <source>
        <dbReference type="Pfam" id="PF04815"/>
    </source>
</evidence>
<keyword evidence="6 14" id="KW-0256">Endoplasmic reticulum</keyword>
<keyword evidence="4 14" id="KW-0813">Transport</keyword>
<dbReference type="SUPFAM" id="SSF53300">
    <property type="entry name" value="vWA-like"/>
    <property type="match status" value="1"/>
</dbReference>
<evidence type="ECO:0000259" key="16">
    <source>
        <dbReference type="Pfam" id="PF00626"/>
    </source>
</evidence>
<dbReference type="Pfam" id="PF00626">
    <property type="entry name" value="Gelsolin"/>
    <property type="match status" value="1"/>
</dbReference>
<dbReference type="GO" id="GO:0070971">
    <property type="term" value="C:endoplasmic reticulum exit site"/>
    <property type="evidence" value="ECO:0007669"/>
    <property type="project" value="TreeGrafter"/>
</dbReference>
<evidence type="ECO:0000313" key="22">
    <source>
        <dbReference type="Proteomes" id="UP000218209"/>
    </source>
</evidence>
<evidence type="ECO:0000256" key="13">
    <source>
        <dbReference type="ARBA" id="ARBA00025471"/>
    </source>
</evidence>
<evidence type="ECO:0000256" key="7">
    <source>
        <dbReference type="ARBA" id="ARBA00022833"/>
    </source>
</evidence>
<dbReference type="SUPFAM" id="SSF82919">
    <property type="entry name" value="Zn-finger domain of Sec23/24"/>
    <property type="match status" value="1"/>
</dbReference>
<feature type="domain" description="Sec23/Sec24 trunk" evidence="18">
    <location>
        <begin position="121"/>
        <end position="401"/>
    </location>
</feature>
<dbReference type="GO" id="GO:0006886">
    <property type="term" value="P:intracellular protein transport"/>
    <property type="evidence" value="ECO:0007669"/>
    <property type="project" value="InterPro"/>
</dbReference>
<evidence type="ECO:0000256" key="6">
    <source>
        <dbReference type="ARBA" id="ARBA00022824"/>
    </source>
</evidence>
<evidence type="ECO:0000256" key="12">
    <source>
        <dbReference type="ARBA" id="ARBA00023329"/>
    </source>
</evidence>
<evidence type="ECO:0000259" key="17">
    <source>
        <dbReference type="Pfam" id="PF04810"/>
    </source>
</evidence>
<organism evidence="21 22">
    <name type="scientific">Porphyra umbilicalis</name>
    <name type="common">Purple laver</name>
    <name type="synonym">Red alga</name>
    <dbReference type="NCBI Taxonomy" id="2786"/>
    <lineage>
        <taxon>Eukaryota</taxon>
        <taxon>Rhodophyta</taxon>
        <taxon>Bangiophyceae</taxon>
        <taxon>Bangiales</taxon>
        <taxon>Bangiaceae</taxon>
        <taxon>Porphyra</taxon>
    </lineage>
</organism>
<feature type="domain" description="Sec23/Sec24 helical" evidence="19">
    <location>
        <begin position="534"/>
        <end position="630"/>
    </location>
</feature>
<dbReference type="SUPFAM" id="SSF81995">
    <property type="entry name" value="beta-sandwich domain of Sec23/24"/>
    <property type="match status" value="1"/>
</dbReference>
<dbReference type="GO" id="GO:0008270">
    <property type="term" value="F:zinc ion binding"/>
    <property type="evidence" value="ECO:0007669"/>
    <property type="project" value="InterPro"/>
</dbReference>
<dbReference type="GO" id="GO:0005096">
    <property type="term" value="F:GTPase activator activity"/>
    <property type="evidence" value="ECO:0007669"/>
    <property type="project" value="TreeGrafter"/>
</dbReference>
<dbReference type="Pfam" id="PF04810">
    <property type="entry name" value="zf-Sec23_Sec24"/>
    <property type="match status" value="1"/>
</dbReference>
<keyword evidence="8 14" id="KW-0931">ER-Golgi transport</keyword>
<dbReference type="Pfam" id="PF04815">
    <property type="entry name" value="Sec23_helical"/>
    <property type="match status" value="1"/>
</dbReference>
<dbReference type="GO" id="GO:0000139">
    <property type="term" value="C:Golgi membrane"/>
    <property type="evidence" value="ECO:0007669"/>
    <property type="project" value="UniProtKB-SubCell"/>
</dbReference>
<evidence type="ECO:0000259" key="18">
    <source>
        <dbReference type="Pfam" id="PF04811"/>
    </source>
</evidence>
<dbReference type="Gene3D" id="3.40.20.10">
    <property type="entry name" value="Severin"/>
    <property type="match status" value="1"/>
</dbReference>
<evidence type="ECO:0000256" key="10">
    <source>
        <dbReference type="ARBA" id="ARBA00023034"/>
    </source>
</evidence>
<evidence type="ECO:0000256" key="3">
    <source>
        <dbReference type="ARBA" id="ARBA00021212"/>
    </source>
</evidence>
<evidence type="ECO:0000256" key="8">
    <source>
        <dbReference type="ARBA" id="ARBA00022892"/>
    </source>
</evidence>
<evidence type="ECO:0000313" key="21">
    <source>
        <dbReference type="EMBL" id="OSX81456.1"/>
    </source>
</evidence>
<keyword evidence="11 14" id="KW-0472">Membrane</keyword>
<keyword evidence="12 14" id="KW-0968">Cytoplasmic vesicle</keyword>
<comment type="subcellular location">
    <subcellularLocation>
        <location evidence="14">Cytoplasmic vesicle</location>
        <location evidence="14">COPII-coated vesicle membrane</location>
        <topology evidence="14">Peripheral membrane protein</topology>
        <orientation evidence="14">Cytoplasmic side</orientation>
    </subcellularLocation>
    <subcellularLocation>
        <location evidence="14">Endoplasmic reticulum membrane</location>
        <topology evidence="14">Peripheral membrane protein</topology>
        <orientation evidence="14">Cytoplasmic side</orientation>
    </subcellularLocation>
    <subcellularLocation>
        <location evidence="1">Golgi apparatus membrane</location>
        <topology evidence="1">Peripheral membrane protein</topology>
        <orientation evidence="1">Cytoplasmic side</orientation>
    </subcellularLocation>
</comment>
<dbReference type="FunFam" id="2.30.30.380:FF:000001">
    <property type="entry name" value="Protein transport protein SEC23"/>
    <property type="match status" value="1"/>
</dbReference>
<dbReference type="InterPro" id="IPR029006">
    <property type="entry name" value="ADF-H/Gelsolin-like_dom_sf"/>
</dbReference>
<dbReference type="GO" id="GO:0030127">
    <property type="term" value="C:COPII vesicle coat"/>
    <property type="evidence" value="ECO:0007669"/>
    <property type="project" value="InterPro"/>
</dbReference>
<comment type="function">
    <text evidence="13 14">Component of the coat protein complex II (COPII) which promotes the formation of transport vesicles from the endoplasmic reticulum (ER). The coat has two main functions, the physical deformation of the endoplasmic reticulum membrane into vesicles and the selection of cargo molecules.</text>
</comment>
<evidence type="ECO:0000256" key="4">
    <source>
        <dbReference type="ARBA" id="ARBA00022448"/>
    </source>
</evidence>
<name>A0A1X6PL04_PORUM</name>
<dbReference type="Gene3D" id="2.30.30.380">
    <property type="entry name" value="Zn-finger domain of Sec23/24"/>
    <property type="match status" value="1"/>
</dbReference>
<dbReference type="PANTHER" id="PTHR11141:SF0">
    <property type="entry name" value="PROTEIN TRANSPORT PROTEIN SEC23"/>
    <property type="match status" value="1"/>
</dbReference>
<evidence type="ECO:0000259" key="20">
    <source>
        <dbReference type="Pfam" id="PF08033"/>
    </source>
</evidence>
<dbReference type="Gene3D" id="3.40.50.410">
    <property type="entry name" value="von Willebrand factor, type A domain"/>
    <property type="match status" value="1"/>
</dbReference>
<dbReference type="InterPro" id="IPR006896">
    <property type="entry name" value="Sec23/24_trunk_dom"/>
</dbReference>
<dbReference type="InterPro" id="IPR037364">
    <property type="entry name" value="Sec23"/>
</dbReference>
<evidence type="ECO:0000256" key="1">
    <source>
        <dbReference type="ARBA" id="ARBA00004255"/>
    </source>
</evidence>
<protein>
    <recommendedName>
        <fullName evidence="3 14">Protein transport protein SEC23</fullName>
    </recommendedName>
</protein>
<dbReference type="InterPro" id="IPR036175">
    <property type="entry name" value="Sec23/24_helical_dom_sf"/>
</dbReference>
<reference evidence="21 22" key="1">
    <citation type="submission" date="2017-03" db="EMBL/GenBank/DDBJ databases">
        <title>WGS assembly of Porphyra umbilicalis.</title>
        <authorList>
            <person name="Brawley S.H."/>
            <person name="Blouin N.A."/>
            <person name="Ficko-Blean E."/>
            <person name="Wheeler G.L."/>
            <person name="Lohr M."/>
            <person name="Goodson H.V."/>
            <person name="Jenkins J.W."/>
            <person name="Blaby-Haas C.E."/>
            <person name="Helliwell K.E."/>
            <person name="Chan C."/>
            <person name="Marriage T."/>
            <person name="Bhattacharya D."/>
            <person name="Klein A.S."/>
            <person name="Badis Y."/>
            <person name="Brodie J."/>
            <person name="Cao Y."/>
            <person name="Collen J."/>
            <person name="Dittami S.M."/>
            <person name="Gachon C.M."/>
            <person name="Green B.R."/>
            <person name="Karpowicz S."/>
            <person name="Kim J.W."/>
            <person name="Kudahl U."/>
            <person name="Lin S."/>
            <person name="Michel G."/>
            <person name="Mittag M."/>
            <person name="Olson B.J."/>
            <person name="Pangilinan J."/>
            <person name="Peng Y."/>
            <person name="Qiu H."/>
            <person name="Shu S."/>
            <person name="Singer J.T."/>
            <person name="Smith A.G."/>
            <person name="Sprecher B.N."/>
            <person name="Wagner V."/>
            <person name="Wang W."/>
            <person name="Wang Z.-Y."/>
            <person name="Yan J."/>
            <person name="Yarish C."/>
            <person name="Zoeuner-Riek S."/>
            <person name="Zhuang Y."/>
            <person name="Zou Y."/>
            <person name="Lindquist E.A."/>
            <person name="Grimwood J."/>
            <person name="Barry K."/>
            <person name="Rokhsar D.S."/>
            <person name="Schmutz J."/>
            <person name="Stiller J.W."/>
            <person name="Grossman A.R."/>
            <person name="Prochnik S.E."/>
        </authorList>
    </citation>
    <scope>NUCLEOTIDE SEQUENCE [LARGE SCALE GENOMIC DNA]</scope>
    <source>
        <strain evidence="21">4086291</strain>
    </source>
</reference>
<dbReference type="OrthoDB" id="10256289at2759"/>
<evidence type="ECO:0000256" key="15">
    <source>
        <dbReference type="SAM" id="MobiDB-lite"/>
    </source>
</evidence>
<keyword evidence="7 14" id="KW-0862">Zinc</keyword>
<dbReference type="FunFam" id="1.20.120.730:FF:000005">
    <property type="entry name" value="Protein transport protein SEC23"/>
    <property type="match status" value="1"/>
</dbReference>
<sequence length="784" mass="85428">MDFSQVEEQDGARWSWMTWPSSRLDATRCVVPFGCMYTPLKKLARMPQALPYEPVACKTCCCILNPYARVDVRTQQWACPFCYSRNALPAHYAGITETNLPAELIPDFTTVEYALPLHQAPPPVLFFVLDVCVSDAELDAAKGYVVKALSLLPPDVLVGLITFGRNVHVHALAEAEVGKAYVLRGDKPYAADAVQRLLGVTPMPGTGASGAKSSSATGAPPVSAASGPAGRHVGLAAAARFLQPVAECEFGLTSVLEELTPDAWPVPENQRPMRATAGALSVAVAILESGAAGIGGRVELMLGGPATVEPGAVVALEQGDAVRSHSDVDKDNAPFHRMALKTYDAIAVRAVNAGHTVDVWACALDQVGSYEMKSCVDRTGGVFIQSESFRHPMFKRSFEKFFQATSLDGGTPALNMGFQATFEVLTSREFKVAGVIGGVASLSKASPSVSQDMEVGIGGTSAWRLCSLDPSTSLAVYFEVVNQHSTPIAEGQYRYVQYTTRYQHGSGQYRMRVSTIAGLWTDGNNVADLASGFDQEAAAVLLARMAVYKTENEEAFDILRWVDRMLIRLCARFASYEKDAPDTFALSPNMSLYPQFMFNLRRSQFLQVFNSSPDETAFYRSYLNRENTTNGLLMIQPTLMAYTLEAPPEPVLLDVASVAPNRILLLDSFFYVIVFHGDSIAQWRKAGYANQPENQHLRLLLQAPKEDAAGILEERFPFARYIECDQYGSQASQARFLLAKLNPSVNHHAAETGVSGEADAFIFTDDVSLQVFMDHLKKLAVAPQ</sequence>
<feature type="domain" description="Zinc finger Sec23/Sec24-type" evidence="17">
    <location>
        <begin position="54"/>
        <end position="92"/>
    </location>
</feature>
<keyword evidence="14" id="KW-0963">Cytoplasm</keyword>
<dbReference type="EMBL" id="KV918761">
    <property type="protein sequence ID" value="OSX81456.1"/>
    <property type="molecule type" value="Genomic_DNA"/>
</dbReference>
<proteinExistence type="inferred from homology"/>
<evidence type="ECO:0000256" key="5">
    <source>
        <dbReference type="ARBA" id="ARBA00022723"/>
    </source>
</evidence>
<accession>A0A1X6PL04</accession>
<gene>
    <name evidence="21" type="ORF">BU14_0014s0010</name>
</gene>